<evidence type="ECO:0000259" key="10">
    <source>
        <dbReference type="PROSITE" id="PS50280"/>
    </source>
</evidence>
<dbReference type="SMART" id="SM00466">
    <property type="entry name" value="SRA"/>
    <property type="match status" value="1"/>
</dbReference>
<dbReference type="PANTHER" id="PTHR45660">
    <property type="entry name" value="HISTONE-LYSINE N-METHYLTRANSFERASE SETMAR"/>
    <property type="match status" value="1"/>
</dbReference>
<dbReference type="InterPro" id="IPR007728">
    <property type="entry name" value="Pre-SET_dom"/>
</dbReference>
<keyword evidence="7 8" id="KW-0539">Nucleus</keyword>
<evidence type="ECO:0008006" key="16">
    <source>
        <dbReference type="Google" id="ProtNLM"/>
    </source>
</evidence>
<dbReference type="GO" id="GO:0005694">
    <property type="term" value="C:chromosome"/>
    <property type="evidence" value="ECO:0007669"/>
    <property type="project" value="UniProtKB-SubCell"/>
</dbReference>
<dbReference type="AlphaFoldDB" id="A0A835BVI2"/>
<gene>
    <name evidence="14" type="ORF">HU200_033243</name>
</gene>
<dbReference type="Pfam" id="PF00856">
    <property type="entry name" value="SET"/>
    <property type="match status" value="1"/>
</dbReference>
<keyword evidence="6" id="KW-0156">Chromatin regulator</keyword>
<dbReference type="Proteomes" id="UP000636709">
    <property type="component" value="Unassembled WGS sequence"/>
</dbReference>
<dbReference type="GO" id="GO:0005634">
    <property type="term" value="C:nucleus"/>
    <property type="evidence" value="ECO:0007669"/>
    <property type="project" value="UniProtKB-SubCell"/>
</dbReference>
<evidence type="ECO:0000256" key="3">
    <source>
        <dbReference type="ARBA" id="ARBA00022603"/>
    </source>
</evidence>
<comment type="caution">
    <text evidence="14">The sequence shown here is derived from an EMBL/GenBank/DDBJ whole genome shotgun (WGS) entry which is preliminary data.</text>
</comment>
<sequence length="1253" mass="135013">MDSYYAEATLDAERKHRRWLTGPAGHGDGRGFPPPRRRPLPPPRRHTPPPPPPPPPPRRSPVPHRRCDGGGDKRRGGGPAERDAATAARAAPEGNAANVAQGDLVGEAAPGASASLVAREEERGGGGDGEVGSKRRLPLESAAHPPPRRRALCASARRQFPPGCGRHANASLSGADPRRGDAGARGCCGVLENAAAAPPLAGGKDGALSGVVAPSAVGTSALKVVSASVADGPISDAGHHGPEADVVKSSPEALRKSGLVAPHGSQGVPVVLVQDKRNGGGSGGFRRKELVVSNATLQAEAMMSFPKRDFPPGCGKDAVLSLLVGEVELPLESAGLADGDLGVAEEVVSTDSCVSMVHGHGMDLVPPQRNDTTDGIVQDDELEEGEIPPEVVLHESQVRAAKTSSMQSYNEICGEKRSTCLVAKEVKVMNESIGSSCDDVTESLADDSSKHNMMCNRVSESNRMNRASSDVEGVSCDRTTVGSVTLHGSTHHGHGASVPEFSAVETPVMQPSNEKTGRSTLQCGEKRSSGLVEKNVEVVSQSIGSPSNIVAESLAEDSCKQDMMGKRVFESARMNRASSDAATGEFGDGTKIRRTDMFTPRKVVGPIKNLHKEGETEHGRVVTINRIKDTDELTKDQCMQVPMSSDKFFMPQEKEAATTRGFFGPRKKVKVKVPAHLRMKIGSMSALCSKGKRNDEVASILDDDEILKALVVHEGKLELYLNSSSDLPSMRSQRQYGSQNADARSKFKMLCRRFEFVCRALVQAVEQRSLKIRRIDIEADKVIRKLPGFIKHGPIVGQVPGVEVGDEFIYRVQLAIVGLHRSYQGGIDTTTDRNGKRIAISIVASGGYPDELPRSGELIYSGSGGKSRGKKDGEDQKLERGNLALKNCIKTKTPVRVIYGFKVQNTEGSSHSRAKQISTFTYDGLYRVVDFWMHGRPGSKVFKYKLQRIPGQPELPMHIAKGMKAKTRPSLCVADISQRKEATPISVVNTVDGVRPTPFRYITTIKYPFGLTKMPHQGCDCTNGCSDSANCTCAVKNGGEIPFNSNGAIVNEKPLIFECGPSCKCPPSCQNRVSQHGVKIPLEVFRTTKTGWGVRSLRSISSGSFICEYVGELLHGKEADKRRNSDYLFDVGLNRGDENVCDGLLSTVSGLNSSSSSQTIEDVGFTIDAAEYGNIGRFINHSCSPNLYTQNVLWDHDDKRMPHIMFFAAETIPPLQELTYDYNYEIDHDGEVNGRINSKVCQCGSPQCSGRLY</sequence>
<dbReference type="InterPro" id="IPR015947">
    <property type="entry name" value="PUA-like_sf"/>
</dbReference>
<dbReference type="SMART" id="SM00468">
    <property type="entry name" value="PreSET"/>
    <property type="match status" value="1"/>
</dbReference>
<dbReference type="PROSITE" id="PS51015">
    <property type="entry name" value="YDG"/>
    <property type="match status" value="1"/>
</dbReference>
<dbReference type="PANTHER" id="PTHR45660:SF11">
    <property type="entry name" value="OS08G0400200 PROTEIN"/>
    <property type="match status" value="1"/>
</dbReference>
<feature type="domain" description="Pre-SET" evidence="11">
    <location>
        <begin position="1017"/>
        <end position="1077"/>
    </location>
</feature>
<evidence type="ECO:0000259" key="11">
    <source>
        <dbReference type="PROSITE" id="PS50867"/>
    </source>
</evidence>
<dbReference type="Pfam" id="PF02182">
    <property type="entry name" value="SAD_SRA"/>
    <property type="match status" value="1"/>
</dbReference>
<dbReference type="InterPro" id="IPR036987">
    <property type="entry name" value="SRA-YDG_sf"/>
</dbReference>
<evidence type="ECO:0000259" key="13">
    <source>
        <dbReference type="PROSITE" id="PS51015"/>
    </source>
</evidence>
<organism evidence="14 15">
    <name type="scientific">Digitaria exilis</name>
    <dbReference type="NCBI Taxonomy" id="1010633"/>
    <lineage>
        <taxon>Eukaryota</taxon>
        <taxon>Viridiplantae</taxon>
        <taxon>Streptophyta</taxon>
        <taxon>Embryophyta</taxon>
        <taxon>Tracheophyta</taxon>
        <taxon>Spermatophyta</taxon>
        <taxon>Magnoliopsida</taxon>
        <taxon>Liliopsida</taxon>
        <taxon>Poales</taxon>
        <taxon>Poaceae</taxon>
        <taxon>PACMAD clade</taxon>
        <taxon>Panicoideae</taxon>
        <taxon>Panicodae</taxon>
        <taxon>Paniceae</taxon>
        <taxon>Anthephorinae</taxon>
        <taxon>Digitaria</taxon>
    </lineage>
</organism>
<dbReference type="InterPro" id="IPR051357">
    <property type="entry name" value="H3K9_HMTase_SUVAR3-9"/>
</dbReference>
<dbReference type="InterPro" id="IPR046341">
    <property type="entry name" value="SET_dom_sf"/>
</dbReference>
<keyword evidence="5" id="KW-0949">S-adenosyl-L-methionine</keyword>
<dbReference type="PROSITE" id="PS50868">
    <property type="entry name" value="POST_SET"/>
    <property type="match status" value="1"/>
</dbReference>
<name>A0A835BVI2_9POAL</name>
<feature type="compositionally biased region" description="Basic residues" evidence="9">
    <location>
        <begin position="35"/>
        <end position="47"/>
    </location>
</feature>
<feature type="domain" description="YDG" evidence="13">
    <location>
        <begin position="797"/>
        <end position="948"/>
    </location>
</feature>
<evidence type="ECO:0000256" key="7">
    <source>
        <dbReference type="ARBA" id="ARBA00023242"/>
    </source>
</evidence>
<feature type="region of interest" description="Disordered" evidence="9">
    <location>
        <begin position="854"/>
        <end position="877"/>
    </location>
</feature>
<evidence type="ECO:0000256" key="8">
    <source>
        <dbReference type="PROSITE-ProRule" id="PRU00358"/>
    </source>
</evidence>
<evidence type="ECO:0000256" key="4">
    <source>
        <dbReference type="ARBA" id="ARBA00022679"/>
    </source>
</evidence>
<dbReference type="SUPFAM" id="SSF82199">
    <property type="entry name" value="SET domain"/>
    <property type="match status" value="1"/>
</dbReference>
<feature type="domain" description="Post-SET" evidence="12">
    <location>
        <begin position="1237"/>
        <end position="1253"/>
    </location>
</feature>
<dbReference type="InterPro" id="IPR003105">
    <property type="entry name" value="SRA_YDG"/>
</dbReference>
<evidence type="ECO:0000256" key="5">
    <source>
        <dbReference type="ARBA" id="ARBA00022691"/>
    </source>
</evidence>
<dbReference type="GO" id="GO:0008270">
    <property type="term" value="F:zinc ion binding"/>
    <property type="evidence" value="ECO:0007669"/>
    <property type="project" value="InterPro"/>
</dbReference>
<keyword evidence="15" id="KW-1185">Reference proteome</keyword>
<dbReference type="PROSITE" id="PS50280">
    <property type="entry name" value="SET"/>
    <property type="match status" value="1"/>
</dbReference>
<dbReference type="PROSITE" id="PS51575">
    <property type="entry name" value="SAM_MT43_SUVAR39_2"/>
    <property type="match status" value="1"/>
</dbReference>
<reference evidence="14" key="1">
    <citation type="submission" date="2020-07" db="EMBL/GenBank/DDBJ databases">
        <title>Genome sequence and genetic diversity analysis of an under-domesticated orphan crop, white fonio (Digitaria exilis).</title>
        <authorList>
            <person name="Bennetzen J.L."/>
            <person name="Chen S."/>
            <person name="Ma X."/>
            <person name="Wang X."/>
            <person name="Yssel A.E.J."/>
            <person name="Chaluvadi S.R."/>
            <person name="Johnson M."/>
            <person name="Gangashetty P."/>
            <person name="Hamidou F."/>
            <person name="Sanogo M.D."/>
            <person name="Zwaenepoel A."/>
            <person name="Wallace J."/>
            <person name="Van De Peer Y."/>
            <person name="Van Deynze A."/>
        </authorList>
    </citation>
    <scope>NUCLEOTIDE SEQUENCE</scope>
    <source>
        <tissue evidence="14">Leaves</tissue>
    </source>
</reference>
<evidence type="ECO:0000256" key="1">
    <source>
        <dbReference type="ARBA" id="ARBA00004286"/>
    </source>
</evidence>
<evidence type="ECO:0000256" key="6">
    <source>
        <dbReference type="ARBA" id="ARBA00022853"/>
    </source>
</evidence>
<proteinExistence type="predicted"/>
<comment type="subcellular location">
    <subcellularLocation>
        <location evidence="1">Chromosome</location>
    </subcellularLocation>
    <subcellularLocation>
        <location evidence="8">Nucleus</location>
    </subcellularLocation>
</comment>
<feature type="domain" description="SET" evidence="10">
    <location>
        <begin position="1080"/>
        <end position="1223"/>
    </location>
</feature>
<dbReference type="GO" id="GO:0003690">
    <property type="term" value="F:double-stranded DNA binding"/>
    <property type="evidence" value="ECO:0007669"/>
    <property type="project" value="TreeGrafter"/>
</dbReference>
<keyword evidence="4" id="KW-0808">Transferase</keyword>
<dbReference type="InterPro" id="IPR003616">
    <property type="entry name" value="Post-SET_dom"/>
</dbReference>
<protein>
    <recommendedName>
        <fullName evidence="16">Histone-lysine N-methyltransferase</fullName>
    </recommendedName>
</protein>
<accession>A0A835BVI2</accession>
<dbReference type="InterPro" id="IPR001214">
    <property type="entry name" value="SET_dom"/>
</dbReference>
<feature type="compositionally biased region" description="Basic and acidic residues" evidence="9">
    <location>
        <begin position="65"/>
        <end position="84"/>
    </location>
</feature>
<dbReference type="InterPro" id="IPR025794">
    <property type="entry name" value="H3-K9-MeTrfase_plant"/>
</dbReference>
<feature type="compositionally biased region" description="Pro residues" evidence="9">
    <location>
        <begin position="48"/>
        <end position="60"/>
    </location>
</feature>
<dbReference type="PROSITE" id="PS50867">
    <property type="entry name" value="PRE_SET"/>
    <property type="match status" value="1"/>
</dbReference>
<evidence type="ECO:0000259" key="12">
    <source>
        <dbReference type="PROSITE" id="PS50868"/>
    </source>
</evidence>
<dbReference type="Pfam" id="PF05033">
    <property type="entry name" value="Pre-SET"/>
    <property type="match status" value="1"/>
</dbReference>
<dbReference type="Gene3D" id="2.170.270.10">
    <property type="entry name" value="SET domain"/>
    <property type="match status" value="1"/>
</dbReference>
<dbReference type="GO" id="GO:0032259">
    <property type="term" value="P:methylation"/>
    <property type="evidence" value="ECO:0007669"/>
    <property type="project" value="UniProtKB-KW"/>
</dbReference>
<evidence type="ECO:0000256" key="9">
    <source>
        <dbReference type="SAM" id="MobiDB-lite"/>
    </source>
</evidence>
<evidence type="ECO:0000313" key="15">
    <source>
        <dbReference type="Proteomes" id="UP000636709"/>
    </source>
</evidence>
<dbReference type="SMART" id="SM00317">
    <property type="entry name" value="SET"/>
    <property type="match status" value="1"/>
</dbReference>
<dbReference type="OrthoDB" id="5792673at2759"/>
<dbReference type="EMBL" id="JACEFO010001795">
    <property type="protein sequence ID" value="KAF8701915.1"/>
    <property type="molecule type" value="Genomic_DNA"/>
</dbReference>
<feature type="compositionally biased region" description="Low complexity" evidence="9">
    <location>
        <begin position="85"/>
        <end position="100"/>
    </location>
</feature>
<feature type="region of interest" description="Disordered" evidence="9">
    <location>
        <begin position="1"/>
        <end position="147"/>
    </location>
</feature>
<dbReference type="GO" id="GO:0042054">
    <property type="term" value="F:histone methyltransferase activity"/>
    <property type="evidence" value="ECO:0007669"/>
    <property type="project" value="InterPro"/>
</dbReference>
<keyword evidence="3" id="KW-0489">Methyltransferase</keyword>
<evidence type="ECO:0000256" key="2">
    <source>
        <dbReference type="ARBA" id="ARBA00022454"/>
    </source>
</evidence>
<dbReference type="Gene3D" id="2.30.280.10">
    <property type="entry name" value="SRA-YDG"/>
    <property type="match status" value="1"/>
</dbReference>
<keyword evidence="2" id="KW-0158">Chromosome</keyword>
<evidence type="ECO:0000313" key="14">
    <source>
        <dbReference type="EMBL" id="KAF8701915.1"/>
    </source>
</evidence>
<dbReference type="SUPFAM" id="SSF88697">
    <property type="entry name" value="PUA domain-like"/>
    <property type="match status" value="1"/>
</dbReference>